<dbReference type="AlphaFoldDB" id="A0A1V1P496"/>
<comment type="caution">
    <text evidence="1">The sequence shown here is derived from an EMBL/GenBank/DDBJ whole genome shotgun (WGS) entry which is preliminary data.</text>
</comment>
<proteinExistence type="predicted"/>
<dbReference type="EMBL" id="ATBP01000617">
    <property type="protein sequence ID" value="ETR69545.1"/>
    <property type="molecule type" value="Genomic_DNA"/>
</dbReference>
<gene>
    <name evidence="1" type="ORF">OMM_09501</name>
</gene>
<evidence type="ECO:0000313" key="2">
    <source>
        <dbReference type="Proteomes" id="UP000189670"/>
    </source>
</evidence>
<protein>
    <submittedName>
        <fullName evidence="1">Uncharacterized protein</fullName>
    </submittedName>
</protein>
<evidence type="ECO:0000313" key="1">
    <source>
        <dbReference type="EMBL" id="ETR69545.1"/>
    </source>
</evidence>
<dbReference type="Proteomes" id="UP000189670">
    <property type="component" value="Unassembled WGS sequence"/>
</dbReference>
<organism evidence="1 2">
    <name type="scientific">Candidatus Magnetoglobus multicellularis str. Araruama</name>
    <dbReference type="NCBI Taxonomy" id="890399"/>
    <lineage>
        <taxon>Bacteria</taxon>
        <taxon>Pseudomonadati</taxon>
        <taxon>Thermodesulfobacteriota</taxon>
        <taxon>Desulfobacteria</taxon>
        <taxon>Desulfobacterales</taxon>
        <taxon>Desulfobacteraceae</taxon>
        <taxon>Candidatus Magnetoglobus</taxon>
    </lineage>
</organism>
<reference evidence="2" key="1">
    <citation type="submission" date="2012-11" db="EMBL/GenBank/DDBJ databases">
        <authorList>
            <person name="Lucero-Rivera Y.E."/>
            <person name="Tovar-Ramirez D."/>
        </authorList>
    </citation>
    <scope>NUCLEOTIDE SEQUENCE [LARGE SCALE GENOMIC DNA]</scope>
    <source>
        <strain evidence="2">Araruama</strain>
    </source>
</reference>
<sequence>MASGLIHPYYGGIGYGGDDRPDLSNTQLALEAIHAAEAYESRLKNVIPQTVSKIEADKKEFGLHWKKALVFLARCQNVKAVNKMPYATDDGGFIYETGTYKKERSHSYGSMTYSDWSNYQFEYEPFWKN</sequence>
<name>A0A1V1P496_9BACT</name>
<accession>A0A1V1P496</accession>